<dbReference type="Proteomes" id="UP000256343">
    <property type="component" value="Unassembled WGS sequence"/>
</dbReference>
<dbReference type="OrthoDB" id="8138968at2"/>
<reference evidence="2 3" key="1">
    <citation type="submission" date="2017-08" db="EMBL/GenBank/DDBJ databases">
        <authorList>
            <person name="de Groot N.N."/>
        </authorList>
    </citation>
    <scope>NUCLEOTIDE SEQUENCE [LARGE SCALE GENOMIC DNA]</scope>
    <source>
        <strain evidence="2 3">JA575</strain>
    </source>
</reference>
<dbReference type="AlphaFoldDB" id="A0A336JRU6"/>
<evidence type="ECO:0000313" key="1">
    <source>
        <dbReference type="EMBL" id="RED29684.1"/>
    </source>
</evidence>
<protein>
    <submittedName>
        <fullName evidence="2">Uncharacterized protein</fullName>
    </submittedName>
</protein>
<dbReference type="EMBL" id="QRDT01000018">
    <property type="protein sequence ID" value="RED29684.1"/>
    <property type="molecule type" value="Genomic_DNA"/>
</dbReference>
<evidence type="ECO:0000313" key="2">
    <source>
        <dbReference type="EMBL" id="SSW92290.1"/>
    </source>
</evidence>
<proteinExistence type="predicted"/>
<evidence type="ECO:0000313" key="3">
    <source>
        <dbReference type="Proteomes" id="UP000252631"/>
    </source>
</evidence>
<dbReference type="RefSeq" id="WP_114359534.1">
    <property type="nucleotide sequence ID" value="NZ_QRDT01000018.1"/>
</dbReference>
<dbReference type="EMBL" id="UFQQ01000018">
    <property type="protein sequence ID" value="SSW92290.1"/>
    <property type="molecule type" value="Genomic_DNA"/>
</dbReference>
<keyword evidence="4" id="KW-1185">Reference proteome</keyword>
<dbReference type="Proteomes" id="UP000252631">
    <property type="component" value="Unassembled WGS sequence"/>
</dbReference>
<reference evidence="1 4" key="2">
    <citation type="submission" date="2018-07" db="EMBL/GenBank/DDBJ databases">
        <title>Genomic Encyclopedia of Archaeal and Bacterial Type Strains, Phase II (KMG-II): from individual species to whole genera.</title>
        <authorList>
            <person name="Goeker M."/>
        </authorList>
    </citation>
    <scope>NUCLEOTIDE SEQUENCE [LARGE SCALE GENOMIC DNA]</scope>
    <source>
        <strain evidence="1 4">JA575</strain>
    </source>
</reference>
<organism evidence="2 3">
    <name type="scientific">Rhodopseudomonas pentothenatexigens</name>
    <dbReference type="NCBI Taxonomy" id="999699"/>
    <lineage>
        <taxon>Bacteria</taxon>
        <taxon>Pseudomonadati</taxon>
        <taxon>Pseudomonadota</taxon>
        <taxon>Alphaproteobacteria</taxon>
        <taxon>Hyphomicrobiales</taxon>
        <taxon>Nitrobacteraceae</taxon>
        <taxon>Rhodopseudomonas</taxon>
    </lineage>
</organism>
<evidence type="ECO:0000313" key="4">
    <source>
        <dbReference type="Proteomes" id="UP000256343"/>
    </source>
</evidence>
<accession>A0A336JRU6</accession>
<gene>
    <name evidence="1" type="ORF">BJ125_11843</name>
    <name evidence="2" type="ORF">SAMN05892882_11843</name>
</gene>
<name>A0A336JRU6_9BRAD</name>
<sequence>MWSSREAFENDACPVREELLGQMYRANEHGLSQLVDSVSGDVRAMLALFCYRRAHLQPLALAVAASCDERDLIQVGGRAGSVLYALAHERRAPAVSSYSQRKAITLSTAPLASFAPLDQDSELESDDAPAPDVAN</sequence>